<comment type="pathway">
    <text evidence="2">Protein modification; protein ubiquitination.</text>
</comment>
<dbReference type="STRING" id="77166.U4U9I6"/>
<dbReference type="GO" id="GO:0016567">
    <property type="term" value="P:protein ubiquitination"/>
    <property type="evidence" value="ECO:0007669"/>
    <property type="project" value="UniProtKB-UniPathway"/>
</dbReference>
<keyword evidence="5" id="KW-0539">Nucleus</keyword>
<evidence type="ECO:0000313" key="7">
    <source>
        <dbReference type="Proteomes" id="UP000030742"/>
    </source>
</evidence>
<comment type="similarity">
    <text evidence="3">Belongs to the VPRBP/DCAF1 family.</text>
</comment>
<gene>
    <name evidence="6" type="ORF">D910_07926</name>
</gene>
<evidence type="ECO:0000256" key="3">
    <source>
        <dbReference type="ARBA" id="ARBA00008845"/>
    </source>
</evidence>
<dbReference type="InterPro" id="IPR006594">
    <property type="entry name" value="LisH"/>
</dbReference>
<dbReference type="SUPFAM" id="SSF50978">
    <property type="entry name" value="WD40 repeat-like"/>
    <property type="match status" value="1"/>
</dbReference>
<evidence type="ECO:0000256" key="2">
    <source>
        <dbReference type="ARBA" id="ARBA00004906"/>
    </source>
</evidence>
<dbReference type="AlphaFoldDB" id="U4U9I6"/>
<dbReference type="Gene3D" id="2.130.10.10">
    <property type="entry name" value="YVTN repeat-like/Quinoprotein amine dehydrogenase"/>
    <property type="match status" value="1"/>
</dbReference>
<dbReference type="InterPro" id="IPR036322">
    <property type="entry name" value="WD40_repeat_dom_sf"/>
</dbReference>
<dbReference type="InterPro" id="IPR033270">
    <property type="entry name" value="VPRBP/DCAF1"/>
</dbReference>
<proteinExistence type="inferred from homology"/>
<accession>U4U9I6</accession>
<protein>
    <submittedName>
        <fullName evidence="6">Uncharacterized protein</fullName>
    </submittedName>
</protein>
<dbReference type="UniPathway" id="UPA00143"/>
<dbReference type="Proteomes" id="UP000030742">
    <property type="component" value="Unassembled WGS sequence"/>
</dbReference>
<evidence type="ECO:0000313" key="6">
    <source>
        <dbReference type="EMBL" id="ERL90579.1"/>
    </source>
</evidence>
<dbReference type="EMBL" id="KB632246">
    <property type="protein sequence ID" value="ERL90579.1"/>
    <property type="molecule type" value="Genomic_DNA"/>
</dbReference>
<dbReference type="PANTHER" id="PTHR13129:SF4">
    <property type="entry name" value="DDB1- AND CUL4-ASSOCIATED FACTOR 1"/>
    <property type="match status" value="1"/>
</dbReference>
<reference evidence="6 7" key="1">
    <citation type="journal article" date="2013" name="Genome Biol.">
        <title>Draft genome of the mountain pine beetle, Dendroctonus ponderosae Hopkins, a major forest pest.</title>
        <authorList>
            <person name="Keeling C.I."/>
            <person name="Yuen M.M."/>
            <person name="Liao N.Y."/>
            <person name="Docking T.R."/>
            <person name="Chan S.K."/>
            <person name="Taylor G.A."/>
            <person name="Palmquist D.L."/>
            <person name="Jackman S.D."/>
            <person name="Nguyen A."/>
            <person name="Li M."/>
            <person name="Henderson H."/>
            <person name="Janes J.K."/>
            <person name="Zhao Y."/>
            <person name="Pandoh P."/>
            <person name="Moore R."/>
            <person name="Sperling F.A."/>
            <person name="Huber D.P."/>
            <person name="Birol I."/>
            <person name="Jones S.J."/>
            <person name="Bohlmann J."/>
        </authorList>
    </citation>
    <scope>NUCLEOTIDE SEQUENCE</scope>
</reference>
<evidence type="ECO:0000256" key="1">
    <source>
        <dbReference type="ARBA" id="ARBA00004123"/>
    </source>
</evidence>
<evidence type="ECO:0000256" key="4">
    <source>
        <dbReference type="ARBA" id="ARBA00022786"/>
    </source>
</evidence>
<keyword evidence="4" id="KW-0833">Ubl conjugation pathway</keyword>
<evidence type="ECO:0000256" key="5">
    <source>
        <dbReference type="ARBA" id="ARBA00023242"/>
    </source>
</evidence>
<comment type="subcellular location">
    <subcellularLocation>
        <location evidence="1">Nucleus</location>
    </subcellularLocation>
</comment>
<sequence length="846" mass="94798">MPYSQALSFIIYTFLTVSDTDIHWRKRQRLDNESPVRPIASSPASSPIARRISTVFAAESSNSSWAELETFMIGTVQMFPPTLATRQILILRYLTPIGEYQEFLSHAFHENTALDLILTYVNVRATKEARLAFEALKYLAALLCHKKFSIEFLQRNGLQALLDVPKPSIAATGVSICLYYLGYCEEAMERISTLSILQPERDTGQMNEDQECASRQIVRHVCVAYRRYLEAHLYLKAAALNRAQSRPSGGAVLPPYKPCKSSPEEIQQNIELLLERMPFRCHWAPVDQLLKLGDITLLLKIIAFAYEWNYGGRGEIVRSALEVLAIACVMPKVLALLCEKVDLPEERLTVGFSIVVGAAEGDIVRDSDVEKAALRVLVNSVCAPIQRLGGSAMRLSHGSTSSPSKKTKYKSSEELIQKVWDCVRSNSGILVLIQLMNCKTPITDADSIRTLACKGLAGLARCETVRQIVSKLPLFTSGELQNLMRDPILQEKRQEHVAFQKYAIELLERLSGKTKHGANDLEVSLANIHRIHKANVVAQTKIQFNDRQLLQLIHQHLVTKGFIDTASSLVKEAGLSNAIMSLSAQHPTKFRYTTNLTPVRTRLSFSSPSTVRALSVLPSGSEPAANGSTPTIGPIKLIKKTPVHSQLATTPVQKLRLQKQIYNEPVVRPILPPPEEPHDPPRITLDSIITEYLINQHALCKNPMATCPQFNLFAPHKCPDPKRKLVPINFAMRHARREMGYQSRSMDRRFLHSRFCPVQTIRSNTEEGFFTCAKFLPARNSIIVGDYNGDIHIYDKFTGNEEHSFSAHDNYIVHMEPNRTGELLLTSSTWGGPISALWGLKDFDLK</sequence>
<dbReference type="InterPro" id="IPR015943">
    <property type="entry name" value="WD40/YVTN_repeat-like_dom_sf"/>
</dbReference>
<dbReference type="GO" id="GO:0005634">
    <property type="term" value="C:nucleus"/>
    <property type="evidence" value="ECO:0007669"/>
    <property type="project" value="UniProtKB-SubCell"/>
</dbReference>
<dbReference type="GO" id="GO:0080008">
    <property type="term" value="C:Cul4-RING E3 ubiquitin ligase complex"/>
    <property type="evidence" value="ECO:0007669"/>
    <property type="project" value="TreeGrafter"/>
</dbReference>
<name>U4U9I6_DENPD</name>
<dbReference type="PANTHER" id="PTHR13129">
    <property type="entry name" value="VPRBP PROTEIN-RELATED"/>
    <property type="match status" value="1"/>
</dbReference>
<dbReference type="PROSITE" id="PS50896">
    <property type="entry name" value="LISH"/>
    <property type="match status" value="1"/>
</dbReference>
<dbReference type="SMART" id="SM00667">
    <property type="entry name" value="LisH"/>
    <property type="match status" value="1"/>
</dbReference>
<dbReference type="OrthoDB" id="27563at2759"/>
<organism evidence="6 7">
    <name type="scientific">Dendroctonus ponderosae</name>
    <name type="common">Mountain pine beetle</name>
    <dbReference type="NCBI Taxonomy" id="77166"/>
    <lineage>
        <taxon>Eukaryota</taxon>
        <taxon>Metazoa</taxon>
        <taxon>Ecdysozoa</taxon>
        <taxon>Arthropoda</taxon>
        <taxon>Hexapoda</taxon>
        <taxon>Insecta</taxon>
        <taxon>Pterygota</taxon>
        <taxon>Neoptera</taxon>
        <taxon>Endopterygota</taxon>
        <taxon>Coleoptera</taxon>
        <taxon>Polyphaga</taxon>
        <taxon>Cucujiformia</taxon>
        <taxon>Curculionidae</taxon>
        <taxon>Scolytinae</taxon>
        <taxon>Dendroctonus</taxon>
    </lineage>
</organism>